<gene>
    <name evidence="1" type="ORF">HETSPECPRED_003938</name>
</gene>
<evidence type="ECO:0000313" key="1">
    <source>
        <dbReference type="EMBL" id="CAF9919075.1"/>
    </source>
</evidence>
<dbReference type="SUPFAM" id="SSF52047">
    <property type="entry name" value="RNI-like"/>
    <property type="match status" value="1"/>
</dbReference>
<proteinExistence type="predicted"/>
<accession>A0A8H3IFP2</accession>
<evidence type="ECO:0000313" key="2">
    <source>
        <dbReference type="Proteomes" id="UP000664521"/>
    </source>
</evidence>
<comment type="caution">
    <text evidence="1">The sequence shown here is derived from an EMBL/GenBank/DDBJ whole genome shotgun (WGS) entry which is preliminary data.</text>
</comment>
<reference evidence="1" key="1">
    <citation type="submission" date="2021-03" db="EMBL/GenBank/DDBJ databases">
        <authorList>
            <person name="Tagirdzhanova G."/>
        </authorList>
    </citation>
    <scope>NUCLEOTIDE SEQUENCE</scope>
</reference>
<protein>
    <submittedName>
        <fullName evidence="1">Uncharacterized protein</fullName>
    </submittedName>
</protein>
<dbReference type="InterPro" id="IPR032675">
    <property type="entry name" value="LRR_dom_sf"/>
</dbReference>
<dbReference type="EMBL" id="CAJPDS010000023">
    <property type="protein sequence ID" value="CAF9919075.1"/>
    <property type="molecule type" value="Genomic_DNA"/>
</dbReference>
<dbReference type="OrthoDB" id="10028886at2759"/>
<sequence length="549" mass="61971">MAISLPNDVLYLICAQLWEKRDFNTLFSFSRTGRTLAVPALTHLYRMQDVAPVTNGGSDEDQARGRRDQETVAKWAQLWRTMILASLGKTLFPYSRYIRTLNLQDLEELLRDAKFRDQLKDSFFTGELSHAKIEKGSSFTVKGRRITQQLDPVTMANRLGEVLIADTPMLEELGGHIGKGASLMKWIPKLPRLRNMNLWDGEALRDTGSLIRAHCPNFTELKFWSWINSDADHAMASFLNEIREQSLKSLVTLSTSIIGPESFLALNCHRECLAELHLCDISADAMVNLNLLKECTNLVSLQLSETRTSTTDLEHRHNDVFLEVAAWLCGCKKLKNIKLNHFHSAPSLLTSVLCEHDIQLIEMDLDDYTMKIGKTFHRALVHQPSLQSLCLMGEGDEAGHEGYSILVDSLCKLGNLDDLRLGGVSDFLNDEDICRLAQNLPKLESFATRGWGLTDRIWQDLARLKCLKRLDFNAMTSFTAQSLLGYVLGLGHGNQGFALAVMMADMDFDLKPHEQQLIRDTLAQRVGGSFEFMLLRDPEVSEFEDSDSD</sequence>
<dbReference type="AlphaFoldDB" id="A0A8H3IFP2"/>
<dbReference type="Proteomes" id="UP000664521">
    <property type="component" value="Unassembled WGS sequence"/>
</dbReference>
<keyword evidence="2" id="KW-1185">Reference proteome</keyword>
<dbReference type="Gene3D" id="3.80.10.10">
    <property type="entry name" value="Ribonuclease Inhibitor"/>
    <property type="match status" value="2"/>
</dbReference>
<organism evidence="1 2">
    <name type="scientific">Heterodermia speciosa</name>
    <dbReference type="NCBI Taxonomy" id="116794"/>
    <lineage>
        <taxon>Eukaryota</taxon>
        <taxon>Fungi</taxon>
        <taxon>Dikarya</taxon>
        <taxon>Ascomycota</taxon>
        <taxon>Pezizomycotina</taxon>
        <taxon>Lecanoromycetes</taxon>
        <taxon>OSLEUM clade</taxon>
        <taxon>Lecanoromycetidae</taxon>
        <taxon>Caliciales</taxon>
        <taxon>Physciaceae</taxon>
        <taxon>Heterodermia</taxon>
    </lineage>
</organism>
<name>A0A8H3IFP2_9LECA</name>